<gene>
    <name evidence="2" type="ORF">A4V09_08785</name>
</gene>
<reference evidence="2" key="1">
    <citation type="submission" date="2017-04" db="EMBL/GenBank/DDBJ databases">
        <title>Complete Genome Sequences of Twelve Strains of a Stable Defined Moderately Diverse Mouse Microbiota 2 (sDMDMm2).</title>
        <authorList>
            <person name="Uchimura Y."/>
            <person name="Wyss M."/>
            <person name="Brugiroux S."/>
            <person name="Limenitakis J.P."/>
            <person name="Stecher B."/>
            <person name="McCoy K.D."/>
            <person name="Macpherson A.J."/>
        </authorList>
    </citation>
    <scope>NUCLEOTIDE SEQUENCE</scope>
    <source>
        <strain evidence="2">YL58</strain>
    </source>
</reference>
<protein>
    <submittedName>
        <fullName evidence="2">Flavodoxin</fullName>
    </submittedName>
</protein>
<organism evidence="2 3">
    <name type="scientific">Blautia pseudococcoides</name>
    <dbReference type="NCBI Taxonomy" id="1796616"/>
    <lineage>
        <taxon>Bacteria</taxon>
        <taxon>Bacillati</taxon>
        <taxon>Bacillota</taxon>
        <taxon>Clostridia</taxon>
        <taxon>Lachnospirales</taxon>
        <taxon>Lachnospiraceae</taxon>
        <taxon>Blautia</taxon>
    </lineage>
</organism>
<evidence type="ECO:0000313" key="3">
    <source>
        <dbReference type="Proteomes" id="UP000092574"/>
    </source>
</evidence>
<dbReference type="PANTHER" id="PTHR39201">
    <property type="entry name" value="EXPORTED PROTEIN-RELATED"/>
    <property type="match status" value="1"/>
</dbReference>
<dbReference type="Pfam" id="PF12682">
    <property type="entry name" value="Flavodoxin_4"/>
    <property type="match status" value="1"/>
</dbReference>
<feature type="domain" description="Flavodoxin-like" evidence="1">
    <location>
        <begin position="4"/>
        <end position="156"/>
    </location>
</feature>
<dbReference type="GO" id="GO:0010181">
    <property type="term" value="F:FMN binding"/>
    <property type="evidence" value="ECO:0007669"/>
    <property type="project" value="InterPro"/>
</dbReference>
<evidence type="ECO:0000259" key="1">
    <source>
        <dbReference type="Pfam" id="PF12682"/>
    </source>
</evidence>
<dbReference type="KEGG" id="byl:A4V09_08785"/>
<dbReference type="STRING" id="1796616.A4V09_08785"/>
<dbReference type="Gene3D" id="3.40.50.360">
    <property type="match status" value="1"/>
</dbReference>
<dbReference type="PANTHER" id="PTHR39201:SF1">
    <property type="entry name" value="FLAVODOXIN-LIKE DOMAIN-CONTAINING PROTEIN"/>
    <property type="match status" value="1"/>
</dbReference>
<dbReference type="RefSeq" id="WP_065542034.1">
    <property type="nucleotide sequence ID" value="NZ_CP015405.2"/>
</dbReference>
<evidence type="ECO:0000313" key="2">
    <source>
        <dbReference type="EMBL" id="ANU75853.1"/>
    </source>
</evidence>
<dbReference type="OrthoDB" id="9806505at2"/>
<name>A0A1C7IAM8_9FIRM</name>
<dbReference type="SUPFAM" id="SSF52218">
    <property type="entry name" value="Flavoproteins"/>
    <property type="match status" value="1"/>
</dbReference>
<dbReference type="InterPro" id="IPR029039">
    <property type="entry name" value="Flavoprotein-like_sf"/>
</dbReference>
<dbReference type="NCBIfam" id="NF005501">
    <property type="entry name" value="PRK07116.1"/>
    <property type="match status" value="1"/>
</dbReference>
<dbReference type="InterPro" id="IPR008254">
    <property type="entry name" value="Flavodoxin/NO_synth"/>
</dbReference>
<dbReference type="Proteomes" id="UP000092574">
    <property type="component" value="Chromosome"/>
</dbReference>
<accession>A0A1C7IAM8</accession>
<dbReference type="AlphaFoldDB" id="A0A1C7IAM8"/>
<keyword evidence="3" id="KW-1185">Reference proteome</keyword>
<sequence>MSEILVAYFSATGITAKLAKKIANVVDGDLHEIHPEIPYSSADLDWMNKNSRSSVEMNDKSFRPEIANKLESAENIKMLILAFPIWWYIAPAIINTFLEQYDWNGKIIIPVATSGSSGMGNTNAELESSCPGAILKDGKRFDVNVSEKEIKAWFDSLKV</sequence>
<dbReference type="EMBL" id="CP015405">
    <property type="protein sequence ID" value="ANU75853.1"/>
    <property type="molecule type" value="Genomic_DNA"/>
</dbReference>
<proteinExistence type="predicted"/>
<dbReference type="GO" id="GO:0016651">
    <property type="term" value="F:oxidoreductase activity, acting on NAD(P)H"/>
    <property type="evidence" value="ECO:0007669"/>
    <property type="project" value="UniProtKB-ARBA"/>
</dbReference>